<sequence>MDGKNKVSVEILGETYTIKGDAEPERILQVAAWLNERMKKISQANSRLSTPQVAVLAALNIADEYLRLEQDYQQLMKMVRDQKKNL</sequence>
<dbReference type="GO" id="GO:0032153">
    <property type="term" value="C:cell division site"/>
    <property type="evidence" value="ECO:0007669"/>
    <property type="project" value="TreeGrafter"/>
</dbReference>
<organism evidence="10 11">
    <name type="scientific">Acetonema longum DSM 6540</name>
    <dbReference type="NCBI Taxonomy" id="1009370"/>
    <lineage>
        <taxon>Bacteria</taxon>
        <taxon>Bacillati</taxon>
        <taxon>Bacillota</taxon>
        <taxon>Negativicutes</taxon>
        <taxon>Acetonemataceae</taxon>
        <taxon>Acetonema</taxon>
    </lineage>
</organism>
<keyword evidence="4" id="KW-0132">Cell division</keyword>
<dbReference type="GO" id="GO:0043093">
    <property type="term" value="P:FtsZ-dependent cytokinesis"/>
    <property type="evidence" value="ECO:0007669"/>
    <property type="project" value="TreeGrafter"/>
</dbReference>
<dbReference type="eggNOG" id="COG3027">
    <property type="taxonomic scope" value="Bacteria"/>
</dbReference>
<dbReference type="STRING" id="1009370.ALO_18220"/>
<dbReference type="GO" id="GO:0005829">
    <property type="term" value="C:cytosol"/>
    <property type="evidence" value="ECO:0007669"/>
    <property type="project" value="TreeGrafter"/>
</dbReference>
<evidence type="ECO:0000313" key="10">
    <source>
        <dbReference type="EMBL" id="EGO62394.1"/>
    </source>
</evidence>
<comment type="caution">
    <text evidence="10">The sequence shown here is derived from an EMBL/GenBank/DDBJ whole genome shotgun (WGS) entry which is preliminary data.</text>
</comment>
<dbReference type="Proteomes" id="UP000003240">
    <property type="component" value="Unassembled WGS sequence"/>
</dbReference>
<dbReference type="Pfam" id="PF05164">
    <property type="entry name" value="ZapA"/>
    <property type="match status" value="1"/>
</dbReference>
<dbReference type="EMBL" id="AFGF01000221">
    <property type="protein sequence ID" value="EGO62394.1"/>
    <property type="molecule type" value="Genomic_DNA"/>
</dbReference>
<comment type="function">
    <text evidence="7">Activator of cell division through the inhibition of FtsZ GTPase activity, therefore promoting FtsZ assembly into bundles of protofilaments necessary for the formation of the division Z ring. It is recruited early at mid-cell but it is not essential for cell division.</text>
</comment>
<dbReference type="PANTHER" id="PTHR34981:SF1">
    <property type="entry name" value="CELL DIVISION PROTEIN ZAPA"/>
    <property type="match status" value="1"/>
</dbReference>
<evidence type="ECO:0000313" key="11">
    <source>
        <dbReference type="Proteomes" id="UP000003240"/>
    </source>
</evidence>
<name>F7NNF3_9FIRM</name>
<accession>F7NNF3</accession>
<evidence type="ECO:0000256" key="5">
    <source>
        <dbReference type="ARBA" id="ARBA00023210"/>
    </source>
</evidence>
<dbReference type="InterPro" id="IPR007838">
    <property type="entry name" value="Cell_div_ZapA-like"/>
</dbReference>
<keyword evidence="11" id="KW-1185">Reference proteome</keyword>
<dbReference type="GO" id="GO:0000921">
    <property type="term" value="P:septin ring assembly"/>
    <property type="evidence" value="ECO:0007669"/>
    <property type="project" value="TreeGrafter"/>
</dbReference>
<evidence type="ECO:0000256" key="7">
    <source>
        <dbReference type="ARBA" id="ARBA00024910"/>
    </source>
</evidence>
<dbReference type="AlphaFoldDB" id="F7NNF3"/>
<evidence type="ECO:0000256" key="9">
    <source>
        <dbReference type="ARBA" id="ARBA00033158"/>
    </source>
</evidence>
<proteinExistence type="predicted"/>
<dbReference type="GO" id="GO:0030428">
    <property type="term" value="C:cell septum"/>
    <property type="evidence" value="ECO:0007669"/>
    <property type="project" value="TreeGrafter"/>
</dbReference>
<gene>
    <name evidence="10" type="ORF">ALO_18220</name>
</gene>
<evidence type="ECO:0000256" key="2">
    <source>
        <dbReference type="ARBA" id="ARBA00015195"/>
    </source>
</evidence>
<evidence type="ECO:0000256" key="3">
    <source>
        <dbReference type="ARBA" id="ARBA00022490"/>
    </source>
</evidence>
<dbReference type="Gene3D" id="6.10.250.790">
    <property type="match status" value="1"/>
</dbReference>
<keyword evidence="3" id="KW-0963">Cytoplasm</keyword>
<evidence type="ECO:0000256" key="6">
    <source>
        <dbReference type="ARBA" id="ARBA00023306"/>
    </source>
</evidence>
<comment type="subcellular location">
    <subcellularLocation>
        <location evidence="1">Cytoplasm</location>
    </subcellularLocation>
</comment>
<dbReference type="GO" id="GO:0000917">
    <property type="term" value="P:division septum assembly"/>
    <property type="evidence" value="ECO:0007669"/>
    <property type="project" value="UniProtKB-KW"/>
</dbReference>
<evidence type="ECO:0000256" key="1">
    <source>
        <dbReference type="ARBA" id="ARBA00004496"/>
    </source>
</evidence>
<dbReference type="RefSeq" id="WP_004098613.1">
    <property type="nucleotide sequence ID" value="NZ_AFGF01000221.1"/>
</dbReference>
<protein>
    <recommendedName>
        <fullName evidence="2">Cell division protein ZapA</fullName>
    </recommendedName>
    <alternativeName>
        <fullName evidence="9">Z ring-associated protein ZapA</fullName>
    </alternativeName>
</protein>
<keyword evidence="5" id="KW-0717">Septation</keyword>
<comment type="subunit">
    <text evidence="8">Homodimer. Interacts with FtsZ.</text>
</comment>
<evidence type="ECO:0000256" key="8">
    <source>
        <dbReference type="ARBA" id="ARBA00026068"/>
    </source>
</evidence>
<keyword evidence="6" id="KW-0131">Cell cycle</keyword>
<dbReference type="PANTHER" id="PTHR34981">
    <property type="entry name" value="CELL DIVISION PROTEIN ZAPA"/>
    <property type="match status" value="1"/>
</dbReference>
<reference evidence="10 11" key="1">
    <citation type="journal article" date="2011" name="EMBO J.">
        <title>Structural diversity of bacterial flagellar motors.</title>
        <authorList>
            <person name="Chen S."/>
            <person name="Beeby M."/>
            <person name="Murphy G.E."/>
            <person name="Leadbetter J.R."/>
            <person name="Hendrixson D.R."/>
            <person name="Briegel A."/>
            <person name="Li Z."/>
            <person name="Shi J."/>
            <person name="Tocheva E.I."/>
            <person name="Muller A."/>
            <person name="Dobro M.J."/>
            <person name="Jensen G.J."/>
        </authorList>
    </citation>
    <scope>NUCLEOTIDE SEQUENCE [LARGE SCALE GENOMIC DNA]</scope>
    <source>
        <strain evidence="10 11">DSM 6540</strain>
    </source>
</reference>
<dbReference type="InterPro" id="IPR053712">
    <property type="entry name" value="Bac_CellDiv_Activator"/>
</dbReference>
<evidence type="ECO:0000256" key="4">
    <source>
        <dbReference type="ARBA" id="ARBA00022618"/>
    </source>
</evidence>
<dbReference type="InterPro" id="IPR036192">
    <property type="entry name" value="Cell_div_ZapA-like_sf"/>
</dbReference>
<dbReference type="SUPFAM" id="SSF102829">
    <property type="entry name" value="Cell division protein ZapA-like"/>
    <property type="match status" value="1"/>
</dbReference>
<dbReference type="OrthoDB" id="9808604at2"/>